<dbReference type="Gene3D" id="3.40.1090.10">
    <property type="entry name" value="Cytosolic phospholipase A2 catalytic domain"/>
    <property type="match status" value="1"/>
</dbReference>
<dbReference type="InterPro" id="IPR016035">
    <property type="entry name" value="Acyl_Trfase/lysoPLipase"/>
</dbReference>
<dbReference type="KEGG" id="dpf:ON006_30590"/>
<dbReference type="GO" id="GO:0016787">
    <property type="term" value="F:hydrolase activity"/>
    <property type="evidence" value="ECO:0007669"/>
    <property type="project" value="UniProtKB-UniRule"/>
</dbReference>
<dbReference type="EMBL" id="CP112998">
    <property type="protein sequence ID" value="WAC12065.1"/>
    <property type="molecule type" value="Genomic_DNA"/>
</dbReference>
<feature type="short sequence motif" description="DGA/G" evidence="4">
    <location>
        <begin position="150"/>
        <end position="152"/>
    </location>
</feature>
<dbReference type="PANTHER" id="PTHR14226">
    <property type="entry name" value="NEUROPATHY TARGET ESTERASE/SWISS CHEESE D.MELANOGASTER"/>
    <property type="match status" value="1"/>
</dbReference>
<evidence type="ECO:0000313" key="6">
    <source>
        <dbReference type="EMBL" id="WAC12065.1"/>
    </source>
</evidence>
<dbReference type="Proteomes" id="UP001164653">
    <property type="component" value="Chromosome"/>
</dbReference>
<evidence type="ECO:0000256" key="4">
    <source>
        <dbReference type="PROSITE-ProRule" id="PRU01161"/>
    </source>
</evidence>
<dbReference type="PANTHER" id="PTHR14226:SF29">
    <property type="entry name" value="NEUROPATHY TARGET ESTERASE SWS"/>
    <property type="match status" value="1"/>
</dbReference>
<keyword evidence="1 4" id="KW-0378">Hydrolase</keyword>
<feature type="active site" description="Nucleophile" evidence="4">
    <location>
        <position position="38"/>
    </location>
</feature>
<keyword evidence="3 4" id="KW-0443">Lipid metabolism</keyword>
<evidence type="ECO:0000313" key="7">
    <source>
        <dbReference type="Proteomes" id="UP001164653"/>
    </source>
</evidence>
<evidence type="ECO:0000259" key="5">
    <source>
        <dbReference type="PROSITE" id="PS51635"/>
    </source>
</evidence>
<dbReference type="Pfam" id="PF01734">
    <property type="entry name" value="Patatin"/>
    <property type="match status" value="1"/>
</dbReference>
<feature type="active site" description="Proton acceptor" evidence="4">
    <location>
        <position position="150"/>
    </location>
</feature>
<gene>
    <name evidence="6" type="ORF">ON006_30590</name>
</gene>
<feature type="domain" description="PNPLA" evidence="5">
    <location>
        <begin position="5"/>
        <end position="163"/>
    </location>
</feature>
<name>A0A9E8N8X5_9BACT</name>
<organism evidence="6 7">
    <name type="scientific">Dyadobacter pollutisoli</name>
    <dbReference type="NCBI Taxonomy" id="2910158"/>
    <lineage>
        <taxon>Bacteria</taxon>
        <taxon>Pseudomonadati</taxon>
        <taxon>Bacteroidota</taxon>
        <taxon>Cytophagia</taxon>
        <taxon>Cytophagales</taxon>
        <taxon>Spirosomataceae</taxon>
        <taxon>Dyadobacter</taxon>
    </lineage>
</organism>
<reference evidence="6" key="1">
    <citation type="submission" date="2022-11" db="EMBL/GenBank/DDBJ databases">
        <title>Dyadobacter pollutisoli sp. nov., isolated from plastic dumped soil.</title>
        <authorList>
            <person name="Kim J.M."/>
            <person name="Kim K.R."/>
            <person name="Lee J.K."/>
            <person name="Hao L."/>
            <person name="Jeon C.O."/>
        </authorList>
    </citation>
    <scope>NUCLEOTIDE SEQUENCE</scope>
    <source>
        <strain evidence="6">U1</strain>
    </source>
</reference>
<evidence type="ECO:0000256" key="2">
    <source>
        <dbReference type="ARBA" id="ARBA00022963"/>
    </source>
</evidence>
<evidence type="ECO:0000256" key="3">
    <source>
        <dbReference type="ARBA" id="ARBA00023098"/>
    </source>
</evidence>
<protein>
    <submittedName>
        <fullName evidence="6">Patatin-like phospholipase family protein</fullName>
    </submittedName>
</protein>
<dbReference type="PROSITE" id="PS51635">
    <property type="entry name" value="PNPLA"/>
    <property type="match status" value="1"/>
</dbReference>
<comment type="caution">
    <text evidence="4">Lacks conserved residue(s) required for the propagation of feature annotation.</text>
</comment>
<proteinExistence type="predicted"/>
<accession>A0A9E8N8X5</accession>
<dbReference type="SUPFAM" id="SSF52151">
    <property type="entry name" value="FabD/lysophospholipase-like"/>
    <property type="match status" value="1"/>
</dbReference>
<keyword evidence="7" id="KW-1185">Reference proteome</keyword>
<dbReference type="AlphaFoldDB" id="A0A9E8N8X5"/>
<evidence type="ECO:0000256" key="1">
    <source>
        <dbReference type="ARBA" id="ARBA00022801"/>
    </source>
</evidence>
<feature type="short sequence motif" description="GXGXXG" evidence="4">
    <location>
        <begin position="9"/>
        <end position="14"/>
    </location>
</feature>
<dbReference type="InterPro" id="IPR002641">
    <property type="entry name" value="PNPLA_dom"/>
</dbReference>
<dbReference type="InterPro" id="IPR050301">
    <property type="entry name" value="NTE"/>
</dbReference>
<dbReference type="GO" id="GO:0016042">
    <property type="term" value="P:lipid catabolic process"/>
    <property type="evidence" value="ECO:0007669"/>
    <property type="project" value="UniProtKB-UniRule"/>
</dbReference>
<dbReference type="CDD" id="cd07205">
    <property type="entry name" value="Pat_PNPLA6_PNPLA7_NTE1_like"/>
    <property type="match status" value="1"/>
</dbReference>
<sequence>MKIGLVLSGGGARGIAHIGVAKALMEKNIEPEIISATSSGAFVGAMLAYGYAPDEIIGRIIETRFYPYLRLGFGATGLLQMQRMETVLCKYIPENTFESLKIPLVVTATDIIAGTEVLFRKGELALPILASSCIPGLFSPIRIEGRDLVDGGVLNNLPVEAIRSEASYIIGSHCNPFGLDKPLKRTTEIVYRSLILAMHAKTKERFSKCDLLIEPPALSRFSIFDFRKARELFETGYWFTKDLLEKSTSFPLVKK</sequence>
<keyword evidence="2 4" id="KW-0442">Lipid degradation</keyword>
<dbReference type="RefSeq" id="WP_244822068.1">
    <property type="nucleotide sequence ID" value="NZ_CP112998.1"/>
</dbReference>